<accession>A0A540KIC5</accession>
<keyword evidence="3" id="KW-1185">Reference proteome</keyword>
<sequence>MSLAVEPTNQACSDGHKPQTHRMRTGGTATAGNRAFRDEHSRRIPSSLRLRDLIQFPDPQEAKVPQLHLDLHKHGLGQLELNLLL</sequence>
<gene>
    <name evidence="2" type="ORF">C1H46_040524</name>
</gene>
<proteinExistence type="predicted"/>
<dbReference type="EMBL" id="VIEB01001234">
    <property type="protein sequence ID" value="TQD73954.1"/>
    <property type="molecule type" value="Genomic_DNA"/>
</dbReference>
<dbReference type="AlphaFoldDB" id="A0A540KIC5"/>
<protein>
    <submittedName>
        <fullName evidence="2">Uncharacterized protein</fullName>
    </submittedName>
</protein>
<feature type="region of interest" description="Disordered" evidence="1">
    <location>
        <begin position="1"/>
        <end position="42"/>
    </location>
</feature>
<evidence type="ECO:0000313" key="2">
    <source>
        <dbReference type="EMBL" id="TQD73954.1"/>
    </source>
</evidence>
<dbReference type="Proteomes" id="UP000315295">
    <property type="component" value="Unassembled WGS sequence"/>
</dbReference>
<evidence type="ECO:0000313" key="3">
    <source>
        <dbReference type="Proteomes" id="UP000315295"/>
    </source>
</evidence>
<name>A0A540KIC5_MALBA</name>
<reference evidence="2 3" key="1">
    <citation type="journal article" date="2019" name="G3 (Bethesda)">
        <title>Sequencing of a Wild Apple (Malus baccata) Genome Unravels the Differences Between Cultivated and Wild Apple Species Regarding Disease Resistance and Cold Tolerance.</title>
        <authorList>
            <person name="Chen X."/>
        </authorList>
    </citation>
    <scope>NUCLEOTIDE SEQUENCE [LARGE SCALE GENOMIC DNA]</scope>
    <source>
        <strain evidence="3">cv. Shandingzi</strain>
        <tissue evidence="2">Leaves</tissue>
    </source>
</reference>
<organism evidence="2 3">
    <name type="scientific">Malus baccata</name>
    <name type="common">Siberian crab apple</name>
    <name type="synonym">Pyrus baccata</name>
    <dbReference type="NCBI Taxonomy" id="106549"/>
    <lineage>
        <taxon>Eukaryota</taxon>
        <taxon>Viridiplantae</taxon>
        <taxon>Streptophyta</taxon>
        <taxon>Embryophyta</taxon>
        <taxon>Tracheophyta</taxon>
        <taxon>Spermatophyta</taxon>
        <taxon>Magnoliopsida</taxon>
        <taxon>eudicotyledons</taxon>
        <taxon>Gunneridae</taxon>
        <taxon>Pentapetalae</taxon>
        <taxon>rosids</taxon>
        <taxon>fabids</taxon>
        <taxon>Rosales</taxon>
        <taxon>Rosaceae</taxon>
        <taxon>Amygdaloideae</taxon>
        <taxon>Maleae</taxon>
        <taxon>Malus</taxon>
    </lineage>
</organism>
<comment type="caution">
    <text evidence="2">The sequence shown here is derived from an EMBL/GenBank/DDBJ whole genome shotgun (WGS) entry which is preliminary data.</text>
</comment>
<evidence type="ECO:0000256" key="1">
    <source>
        <dbReference type="SAM" id="MobiDB-lite"/>
    </source>
</evidence>